<comment type="caution">
    <text evidence="1">The sequence shown here is derived from an EMBL/GenBank/DDBJ whole genome shotgun (WGS) entry which is preliminary data.</text>
</comment>
<protein>
    <submittedName>
        <fullName evidence="1">Uncharacterized protein</fullName>
    </submittedName>
</protein>
<sequence>MYFASATTFSPRRPLEGAFTPPDNPRLGAFHVPPVLRENIPRLVVLEKKWGLAVLETILEKKWGLAVLETVLEKKWSLAVLETVLEKKWSLAVMETILEKKWGLAVLETVLEKKWGLAVLETILEKKWGLAVLETWPFVLRKYVYVDALGRLDTSYTSADLSWRSRLRCHRSGVQEALGSNPGQDMCSLYIVNSLYCLGWTTASYSCEGLTLMREESGRCISVRGLELVNCTSALIDPALNTARGKVHPLHPPPYWQFGPGRVPEPTGPFSSPHESNTSAIKSTVYVLRRLACSPPTKAIRVQSPAGSLRISHVGLEPDDVVGQRVFSGISGFPALSFRRCSILTSITLIGSQDLDVKSRLNLFTPLTSCQQRVHHRQNKLSRSRRGKESAMMCCKGPFRNSPGLNSGNHGNRKSGWQDTRTFNLDTMPPPGFLTASSAVKSPTATSLVLVAQSTLLAPPRVCVDALNCSPSLTPRTSTTVGYSSGIMHRDIGQSGLELVRRSLRRVRTTACGHLVRPI</sequence>
<evidence type="ECO:0000313" key="1">
    <source>
        <dbReference type="EMBL" id="KAJ8866669.1"/>
    </source>
</evidence>
<accession>A0ABQ9G6J3</accession>
<organism evidence="1 2">
    <name type="scientific">Dryococelus australis</name>
    <dbReference type="NCBI Taxonomy" id="614101"/>
    <lineage>
        <taxon>Eukaryota</taxon>
        <taxon>Metazoa</taxon>
        <taxon>Ecdysozoa</taxon>
        <taxon>Arthropoda</taxon>
        <taxon>Hexapoda</taxon>
        <taxon>Insecta</taxon>
        <taxon>Pterygota</taxon>
        <taxon>Neoptera</taxon>
        <taxon>Polyneoptera</taxon>
        <taxon>Phasmatodea</taxon>
        <taxon>Verophasmatodea</taxon>
        <taxon>Anareolatae</taxon>
        <taxon>Phasmatidae</taxon>
        <taxon>Eurycanthinae</taxon>
        <taxon>Dryococelus</taxon>
    </lineage>
</organism>
<name>A0ABQ9G6J3_9NEOP</name>
<evidence type="ECO:0000313" key="2">
    <source>
        <dbReference type="Proteomes" id="UP001159363"/>
    </source>
</evidence>
<keyword evidence="2" id="KW-1185">Reference proteome</keyword>
<dbReference type="Proteomes" id="UP001159363">
    <property type="component" value="Chromosome 15"/>
</dbReference>
<reference evidence="1 2" key="1">
    <citation type="submission" date="2023-02" db="EMBL/GenBank/DDBJ databases">
        <title>LHISI_Scaffold_Assembly.</title>
        <authorList>
            <person name="Stuart O.P."/>
            <person name="Cleave R."/>
            <person name="Magrath M.J.L."/>
            <person name="Mikheyev A.S."/>
        </authorList>
    </citation>
    <scope>NUCLEOTIDE SEQUENCE [LARGE SCALE GENOMIC DNA]</scope>
    <source>
        <strain evidence="1">Daus_M_001</strain>
        <tissue evidence="1">Leg muscle</tissue>
    </source>
</reference>
<gene>
    <name evidence="1" type="ORF">PR048_032530</name>
</gene>
<proteinExistence type="predicted"/>
<dbReference type="EMBL" id="JARBHB010000016">
    <property type="protein sequence ID" value="KAJ8866669.1"/>
    <property type="molecule type" value="Genomic_DNA"/>
</dbReference>